<dbReference type="AlphaFoldDB" id="A0A645IAT3"/>
<organism evidence="2">
    <name type="scientific">bioreactor metagenome</name>
    <dbReference type="NCBI Taxonomy" id="1076179"/>
    <lineage>
        <taxon>unclassified sequences</taxon>
        <taxon>metagenomes</taxon>
        <taxon>ecological metagenomes</taxon>
    </lineage>
</organism>
<comment type="caution">
    <text evidence="2">The sequence shown here is derived from an EMBL/GenBank/DDBJ whole genome shotgun (WGS) entry which is preliminary data.</text>
</comment>
<protein>
    <submittedName>
        <fullName evidence="2">Uncharacterized protein</fullName>
    </submittedName>
</protein>
<gene>
    <name evidence="2" type="ORF">SDC9_195985</name>
</gene>
<reference evidence="2" key="1">
    <citation type="submission" date="2019-08" db="EMBL/GenBank/DDBJ databases">
        <authorList>
            <person name="Kucharzyk K."/>
            <person name="Murdoch R.W."/>
            <person name="Higgins S."/>
            <person name="Loffler F."/>
        </authorList>
    </citation>
    <scope>NUCLEOTIDE SEQUENCE</scope>
</reference>
<proteinExistence type="predicted"/>
<accession>A0A645IAT3</accession>
<evidence type="ECO:0000313" key="2">
    <source>
        <dbReference type="EMBL" id="MPN48378.1"/>
    </source>
</evidence>
<feature type="region of interest" description="Disordered" evidence="1">
    <location>
        <begin position="1"/>
        <end position="75"/>
    </location>
</feature>
<feature type="compositionally biased region" description="Basic and acidic residues" evidence="1">
    <location>
        <begin position="26"/>
        <end position="39"/>
    </location>
</feature>
<feature type="compositionally biased region" description="Basic residues" evidence="1">
    <location>
        <begin position="1"/>
        <end position="10"/>
    </location>
</feature>
<dbReference type="EMBL" id="VSSQ01110647">
    <property type="protein sequence ID" value="MPN48378.1"/>
    <property type="molecule type" value="Genomic_DNA"/>
</dbReference>
<name>A0A645IAT3_9ZZZZ</name>
<sequence>MVRPARRTLRPIRDIARGDGTPLRAGDIRGAEGLQDPRRHGTALPSAGEHRPHEQIGGAHVPASDRPRTIHGGAADARQNRSGLGVFGSGYDALHQALPLRDG</sequence>
<evidence type="ECO:0000256" key="1">
    <source>
        <dbReference type="SAM" id="MobiDB-lite"/>
    </source>
</evidence>